<evidence type="ECO:0000313" key="3">
    <source>
        <dbReference type="Proteomes" id="UP000221080"/>
    </source>
</evidence>
<proteinExistence type="predicted"/>
<reference evidence="3" key="1">
    <citation type="journal article" date="2016" name="Nat. Commun.">
        <title>The channel catfish genome sequence provides insights into the evolution of scale formation in teleosts.</title>
        <authorList>
            <person name="Liu Z."/>
            <person name="Liu S."/>
            <person name="Yao J."/>
            <person name="Bao L."/>
            <person name="Zhang J."/>
            <person name="Li Y."/>
            <person name="Jiang C."/>
            <person name="Sun L."/>
            <person name="Wang R."/>
            <person name="Zhang Y."/>
            <person name="Zhou T."/>
            <person name="Zeng Q."/>
            <person name="Fu Q."/>
            <person name="Gao S."/>
            <person name="Li N."/>
            <person name="Koren S."/>
            <person name="Jiang Y."/>
            <person name="Zimin A."/>
            <person name="Xu P."/>
            <person name="Phillippy A.M."/>
            <person name="Geng X."/>
            <person name="Song L."/>
            <person name="Sun F."/>
            <person name="Li C."/>
            <person name="Wang X."/>
            <person name="Chen A."/>
            <person name="Jin Y."/>
            <person name="Yuan Z."/>
            <person name="Yang Y."/>
            <person name="Tan S."/>
            <person name="Peatman E."/>
            <person name="Lu J."/>
            <person name="Qin Z."/>
            <person name="Dunham R."/>
            <person name="Li Z."/>
            <person name="Sonstegard T."/>
            <person name="Feng J."/>
            <person name="Danzmann R.G."/>
            <person name="Schroeder S."/>
            <person name="Scheffler B."/>
            <person name="Duke M.V."/>
            <person name="Ballard L."/>
            <person name="Kucuktas H."/>
            <person name="Kaltenboeck L."/>
            <person name="Liu H."/>
            <person name="Armbruster J."/>
            <person name="Xie Y."/>
            <person name="Kirby M.L."/>
            <person name="Tian Y."/>
            <person name="Flanagan M.E."/>
            <person name="Mu W."/>
            <person name="Waldbieser G.C."/>
        </authorList>
    </citation>
    <scope>NUCLEOTIDE SEQUENCE [LARGE SCALE GENOMIC DNA]</scope>
    <source>
        <strain evidence="3">SDA103</strain>
    </source>
</reference>
<organism evidence="3 4">
    <name type="scientific">Ictalurus punctatus</name>
    <name type="common">Channel catfish</name>
    <name type="synonym">Silurus punctatus</name>
    <dbReference type="NCBI Taxonomy" id="7998"/>
    <lineage>
        <taxon>Eukaryota</taxon>
        <taxon>Metazoa</taxon>
        <taxon>Chordata</taxon>
        <taxon>Craniata</taxon>
        <taxon>Vertebrata</taxon>
        <taxon>Euteleostomi</taxon>
        <taxon>Actinopterygii</taxon>
        <taxon>Neopterygii</taxon>
        <taxon>Teleostei</taxon>
        <taxon>Ostariophysi</taxon>
        <taxon>Siluriformes</taxon>
        <taxon>Ictaluridae</taxon>
        <taxon>Ictalurus</taxon>
    </lineage>
</organism>
<dbReference type="GeneID" id="124626016"/>
<protein>
    <submittedName>
        <fullName evidence="4">Uncharacterized protein LOC124626016 isoform X2</fullName>
    </submittedName>
</protein>
<evidence type="ECO:0000313" key="4">
    <source>
        <dbReference type="RefSeq" id="XP_053529904.1"/>
    </source>
</evidence>
<feature type="region of interest" description="Disordered" evidence="1">
    <location>
        <begin position="31"/>
        <end position="58"/>
    </location>
</feature>
<feature type="transmembrane region" description="Helical" evidence="2">
    <location>
        <begin position="68"/>
        <end position="90"/>
    </location>
</feature>
<keyword evidence="2" id="KW-1133">Transmembrane helix</keyword>
<accession>A0A9F7TB13</accession>
<dbReference type="RefSeq" id="XP_053529904.1">
    <property type="nucleotide sequence ID" value="XM_053673929.1"/>
</dbReference>
<keyword evidence="2" id="KW-0812">Transmembrane</keyword>
<keyword evidence="2" id="KW-0472">Membrane</keyword>
<dbReference type="AlphaFoldDB" id="A0A9F7TB13"/>
<keyword evidence="3" id="KW-1185">Reference proteome</keyword>
<evidence type="ECO:0000256" key="2">
    <source>
        <dbReference type="SAM" id="Phobius"/>
    </source>
</evidence>
<evidence type="ECO:0000256" key="1">
    <source>
        <dbReference type="SAM" id="MobiDB-lite"/>
    </source>
</evidence>
<dbReference type="Proteomes" id="UP000221080">
    <property type="component" value="Chromosome 21"/>
</dbReference>
<name>A0A9F7TB13_ICTPU</name>
<reference evidence="4" key="2">
    <citation type="submission" date="2025-08" db="UniProtKB">
        <authorList>
            <consortium name="RefSeq"/>
        </authorList>
    </citation>
    <scope>IDENTIFICATION</scope>
    <source>
        <tissue evidence="4">Blood</tissue>
    </source>
</reference>
<sequence>MSDKHNMMHFFTTTTTTTIMSDKYMTRFFPTPTQPSITTEKSTAYSSSESTQQSVTTQKSTAGSLPTVLSVTGVCVLLAGLMGFCLCVCINKQKTERCKLNTTHRDQGTFITFLPSWKSPKAINKKLF</sequence>
<gene>
    <name evidence="4" type="primary">LOC124626016</name>
</gene>
<feature type="compositionally biased region" description="Low complexity" evidence="1">
    <location>
        <begin position="38"/>
        <end position="58"/>
    </location>
</feature>